<name>A0A8J3H3U9_9RHOB</name>
<keyword evidence="3" id="KW-0804">Transcription</keyword>
<keyword evidence="1" id="KW-0805">Transcription regulation</keyword>
<dbReference type="Gene3D" id="1.10.357.10">
    <property type="entry name" value="Tetracycline Repressor, domain 2"/>
    <property type="match status" value="1"/>
</dbReference>
<gene>
    <name evidence="6" type="ORF">GCM10017056_50500</name>
</gene>
<dbReference type="GO" id="GO:0000976">
    <property type="term" value="F:transcription cis-regulatory region binding"/>
    <property type="evidence" value="ECO:0007669"/>
    <property type="project" value="TreeGrafter"/>
</dbReference>
<reference evidence="6" key="1">
    <citation type="journal article" date="2014" name="Int. J. Syst. Evol. Microbiol.">
        <title>Complete genome sequence of Corynebacterium casei LMG S-19264T (=DSM 44701T), isolated from a smear-ripened cheese.</title>
        <authorList>
            <consortium name="US DOE Joint Genome Institute (JGI-PGF)"/>
            <person name="Walter F."/>
            <person name="Albersmeier A."/>
            <person name="Kalinowski J."/>
            <person name="Ruckert C."/>
        </authorList>
    </citation>
    <scope>NUCLEOTIDE SEQUENCE</scope>
    <source>
        <strain evidence="6">KCTC 42650</strain>
    </source>
</reference>
<dbReference type="AlphaFoldDB" id="A0A8J3H3U9"/>
<dbReference type="GO" id="GO:0003700">
    <property type="term" value="F:DNA-binding transcription factor activity"/>
    <property type="evidence" value="ECO:0007669"/>
    <property type="project" value="TreeGrafter"/>
</dbReference>
<comment type="caution">
    <text evidence="6">The sequence shown here is derived from an EMBL/GenBank/DDBJ whole genome shotgun (WGS) entry which is preliminary data.</text>
</comment>
<dbReference type="Gene3D" id="1.10.10.60">
    <property type="entry name" value="Homeodomain-like"/>
    <property type="match status" value="1"/>
</dbReference>
<evidence type="ECO:0000256" key="2">
    <source>
        <dbReference type="ARBA" id="ARBA00023125"/>
    </source>
</evidence>
<feature type="domain" description="HTH tetR-type" evidence="5">
    <location>
        <begin position="10"/>
        <end position="70"/>
    </location>
</feature>
<dbReference type="RefSeq" id="WP_189682912.1">
    <property type="nucleotide sequence ID" value="NZ_BNCJ01000036.1"/>
</dbReference>
<feature type="DNA-binding region" description="H-T-H motif" evidence="4">
    <location>
        <begin position="33"/>
        <end position="52"/>
    </location>
</feature>
<dbReference type="InterPro" id="IPR036271">
    <property type="entry name" value="Tet_transcr_reg_TetR-rel_C_sf"/>
</dbReference>
<dbReference type="PANTHER" id="PTHR30055">
    <property type="entry name" value="HTH-TYPE TRANSCRIPTIONAL REGULATOR RUTR"/>
    <property type="match status" value="1"/>
</dbReference>
<dbReference type="InterPro" id="IPR050109">
    <property type="entry name" value="HTH-type_TetR-like_transc_reg"/>
</dbReference>
<dbReference type="PRINTS" id="PR00455">
    <property type="entry name" value="HTHTETR"/>
</dbReference>
<dbReference type="InterPro" id="IPR001647">
    <property type="entry name" value="HTH_TetR"/>
</dbReference>
<dbReference type="InterPro" id="IPR041490">
    <property type="entry name" value="KstR2_TetR_C"/>
</dbReference>
<dbReference type="Pfam" id="PF00440">
    <property type="entry name" value="TetR_N"/>
    <property type="match status" value="1"/>
</dbReference>
<dbReference type="Pfam" id="PF17932">
    <property type="entry name" value="TetR_C_24"/>
    <property type="match status" value="1"/>
</dbReference>
<evidence type="ECO:0000313" key="6">
    <source>
        <dbReference type="EMBL" id="GHF73633.1"/>
    </source>
</evidence>
<proteinExistence type="predicted"/>
<dbReference type="PANTHER" id="PTHR30055:SF234">
    <property type="entry name" value="HTH-TYPE TRANSCRIPTIONAL REGULATOR BETI"/>
    <property type="match status" value="1"/>
</dbReference>
<protein>
    <submittedName>
        <fullName evidence="6">TetR family transcriptional regulator</fullName>
    </submittedName>
</protein>
<accession>A0A8J3H3U9</accession>
<dbReference type="Proteomes" id="UP000626220">
    <property type="component" value="Unassembled WGS sequence"/>
</dbReference>
<evidence type="ECO:0000259" key="5">
    <source>
        <dbReference type="PROSITE" id="PS50977"/>
    </source>
</evidence>
<dbReference type="SUPFAM" id="SSF46689">
    <property type="entry name" value="Homeodomain-like"/>
    <property type="match status" value="1"/>
</dbReference>
<dbReference type="InterPro" id="IPR009057">
    <property type="entry name" value="Homeodomain-like_sf"/>
</dbReference>
<keyword evidence="2 4" id="KW-0238">DNA-binding</keyword>
<evidence type="ECO:0000256" key="3">
    <source>
        <dbReference type="ARBA" id="ARBA00023163"/>
    </source>
</evidence>
<dbReference type="SUPFAM" id="SSF48498">
    <property type="entry name" value="Tetracyclin repressor-like, C-terminal domain"/>
    <property type="match status" value="1"/>
</dbReference>
<reference evidence="6" key="2">
    <citation type="submission" date="2020-09" db="EMBL/GenBank/DDBJ databases">
        <authorList>
            <person name="Sun Q."/>
            <person name="Kim S."/>
        </authorList>
    </citation>
    <scope>NUCLEOTIDE SEQUENCE</scope>
    <source>
        <strain evidence="6">KCTC 42650</strain>
    </source>
</reference>
<evidence type="ECO:0000313" key="7">
    <source>
        <dbReference type="Proteomes" id="UP000626220"/>
    </source>
</evidence>
<evidence type="ECO:0000256" key="1">
    <source>
        <dbReference type="ARBA" id="ARBA00023015"/>
    </source>
</evidence>
<evidence type="ECO:0000256" key="4">
    <source>
        <dbReference type="PROSITE-ProRule" id="PRU00335"/>
    </source>
</evidence>
<dbReference type="PROSITE" id="PS50977">
    <property type="entry name" value="HTH_TETR_2"/>
    <property type="match status" value="1"/>
</dbReference>
<organism evidence="6 7">
    <name type="scientific">Seohaeicola zhoushanensis</name>
    <dbReference type="NCBI Taxonomy" id="1569283"/>
    <lineage>
        <taxon>Bacteria</taxon>
        <taxon>Pseudomonadati</taxon>
        <taxon>Pseudomonadota</taxon>
        <taxon>Alphaproteobacteria</taxon>
        <taxon>Rhodobacterales</taxon>
        <taxon>Roseobacteraceae</taxon>
        <taxon>Seohaeicola</taxon>
    </lineage>
</organism>
<sequence>MPRGVARDHDEKRGALRKGAARYFAQHGYDRASMTGAAKMCGVSKALLYHYYDSKEALLFDILQDHLADLVDRAEAARAEGIPGLVRGILAAYADADAEHKLQIDALATLPPDLQAPLVALQRELVALMAEAVRERRGDLDADHLRAATMSVFGVLNWFYMWHRPGKGLSRDQYAELASEFVLGGLAGLSANG</sequence>
<dbReference type="EMBL" id="BNCJ01000036">
    <property type="protein sequence ID" value="GHF73633.1"/>
    <property type="molecule type" value="Genomic_DNA"/>
</dbReference>
<keyword evidence="7" id="KW-1185">Reference proteome</keyword>